<organism evidence="1 2">
    <name type="scientific">Amaricoccus solimangrovi</name>
    <dbReference type="NCBI Taxonomy" id="2589815"/>
    <lineage>
        <taxon>Bacteria</taxon>
        <taxon>Pseudomonadati</taxon>
        <taxon>Pseudomonadota</taxon>
        <taxon>Alphaproteobacteria</taxon>
        <taxon>Rhodobacterales</taxon>
        <taxon>Paracoccaceae</taxon>
        <taxon>Amaricoccus</taxon>
    </lineage>
</organism>
<proteinExistence type="predicted"/>
<sequence>MYSRNRLFIGIAVKSPEGMKSLPGIHQVMARMADYARQNPKYDDPIILTDQKDPVTSDLIIKLLPEDLLLERPRITVYFCGHGAYSEGTEIWYLSRGRSHWRERVDVLAFRDVLTTYAPEQVTMFSDACQVPDSHPTKFSPILDEYSGSRTQTDYDTFRATCRGQPAFAAPNGEPLFSNLLTQALSAKPPRAAFDTIDLQERGRRVVTSQSLRTFIADKLPDAAALIGKEQYPDLTPTYIYPNNDYLDLGAELSGLGFGPVTSSSDAKPAPNVEDPRTRDAAHLHLILNASASDLRREFWENGAESARKFNVAEDLFVSVNGGGRDDTPIRLFVGDGQPRHSIDPANGFVRFALGATARQSTMTLQSGDLYIPLPQSAKSGPLAVQLLTGAGDGGLAPGAWSVAWYPTETPSQVSELNPMRLFEAFLKGTLPTGAIKSIAGDLSGMPHADPLLGVIAAHLLDRIGDIAAIRRLCRFFVQRADAVPFDIALLARLTMRWSHRGYRIDLPEVPRDERGDAAGLPDLVWQQAGAVAEVPVAGIVPLLRAGWSRLGTLTDPGFASRRFLELDEALTGAPIATLGGHAAGKRFLTLMQHLFEERK</sequence>
<name>A0A501WIE6_9RHOB</name>
<evidence type="ECO:0000313" key="1">
    <source>
        <dbReference type="EMBL" id="TPE47874.1"/>
    </source>
</evidence>
<dbReference type="AlphaFoldDB" id="A0A501WIE6"/>
<evidence type="ECO:0008006" key="3">
    <source>
        <dbReference type="Google" id="ProtNLM"/>
    </source>
</evidence>
<gene>
    <name evidence="1" type="ORF">FJM51_19245</name>
</gene>
<dbReference type="EMBL" id="VFRP01000027">
    <property type="protein sequence ID" value="TPE47874.1"/>
    <property type="molecule type" value="Genomic_DNA"/>
</dbReference>
<accession>A0A501WIE6</accession>
<evidence type="ECO:0000313" key="2">
    <source>
        <dbReference type="Proteomes" id="UP000319255"/>
    </source>
</evidence>
<dbReference type="OrthoDB" id="8444873at2"/>
<reference evidence="1 2" key="1">
    <citation type="submission" date="2019-06" db="EMBL/GenBank/DDBJ databases">
        <title>A novel bacterium of genus Amaricoccus, isolated from marine sediment.</title>
        <authorList>
            <person name="Huang H."/>
            <person name="Mo K."/>
            <person name="Hu Y."/>
        </authorList>
    </citation>
    <scope>NUCLEOTIDE SEQUENCE [LARGE SCALE GENOMIC DNA]</scope>
    <source>
        <strain evidence="1 2">HB172011</strain>
    </source>
</reference>
<dbReference type="Proteomes" id="UP000319255">
    <property type="component" value="Unassembled WGS sequence"/>
</dbReference>
<protein>
    <recommendedName>
        <fullName evidence="3">Caspase family protein</fullName>
    </recommendedName>
</protein>
<comment type="caution">
    <text evidence="1">The sequence shown here is derived from an EMBL/GenBank/DDBJ whole genome shotgun (WGS) entry which is preliminary data.</text>
</comment>
<dbReference type="RefSeq" id="WP_140455762.1">
    <property type="nucleotide sequence ID" value="NZ_VFRP01000027.1"/>
</dbReference>
<keyword evidence="2" id="KW-1185">Reference proteome</keyword>